<dbReference type="OrthoDB" id="9776025at2"/>
<dbReference type="Pfam" id="PF02465">
    <property type="entry name" value="FliD_N"/>
    <property type="match status" value="1"/>
</dbReference>
<dbReference type="NCBIfam" id="NF005833">
    <property type="entry name" value="PRK07737.1"/>
    <property type="match status" value="1"/>
</dbReference>
<dbReference type="Proteomes" id="UP000247416">
    <property type="component" value="Unassembled WGS sequence"/>
</dbReference>
<dbReference type="Pfam" id="PF07195">
    <property type="entry name" value="FliD_C"/>
    <property type="match status" value="1"/>
</dbReference>
<evidence type="ECO:0000256" key="4">
    <source>
        <dbReference type="ARBA" id="ARBA00023143"/>
    </source>
</evidence>
<feature type="domain" description="Flagellar hook-associated protein 2 N-terminal" evidence="6">
    <location>
        <begin position="11"/>
        <end position="107"/>
    </location>
</feature>
<dbReference type="InterPro" id="IPR003481">
    <property type="entry name" value="FliD_N"/>
</dbReference>
<evidence type="ECO:0000259" key="6">
    <source>
        <dbReference type="Pfam" id="PF02465"/>
    </source>
</evidence>
<reference evidence="8 9" key="1">
    <citation type="submission" date="2018-06" db="EMBL/GenBank/DDBJ databases">
        <title>Genomic Encyclopedia of Archaeal and Bacterial Type Strains, Phase II (KMG-II): from individual species to whole genera.</title>
        <authorList>
            <person name="Goeker M."/>
        </authorList>
    </citation>
    <scope>NUCLEOTIDE SEQUENCE [LARGE SCALE GENOMIC DNA]</scope>
    <source>
        <strain evidence="8 9">KACC 16626</strain>
    </source>
</reference>
<dbReference type="GO" id="GO:0007155">
    <property type="term" value="P:cell adhesion"/>
    <property type="evidence" value="ECO:0007669"/>
    <property type="project" value="InterPro"/>
</dbReference>
<dbReference type="PANTHER" id="PTHR30288:SF0">
    <property type="entry name" value="FLAGELLAR HOOK-ASSOCIATED PROTEIN 2"/>
    <property type="match status" value="1"/>
</dbReference>
<comment type="similarity">
    <text evidence="1 5">Belongs to the FliD family.</text>
</comment>
<organism evidence="8 9">
    <name type="scientific">Ureibacillus chungkukjangi</name>
    <dbReference type="NCBI Taxonomy" id="1202712"/>
    <lineage>
        <taxon>Bacteria</taxon>
        <taxon>Bacillati</taxon>
        <taxon>Bacillota</taxon>
        <taxon>Bacilli</taxon>
        <taxon>Bacillales</taxon>
        <taxon>Caryophanaceae</taxon>
        <taxon>Ureibacillus</taxon>
    </lineage>
</organism>
<evidence type="ECO:0000313" key="8">
    <source>
        <dbReference type="EMBL" id="PYF07629.1"/>
    </source>
</evidence>
<dbReference type="AlphaFoldDB" id="A0A318U6Q4"/>
<accession>A0A318U6Q4</accession>
<comment type="subcellular location">
    <subcellularLocation>
        <location evidence="5">Secreted</location>
    </subcellularLocation>
    <subcellularLocation>
        <location evidence="5">Bacterial flagellum</location>
    </subcellularLocation>
</comment>
<comment type="function">
    <text evidence="5">Required for morphogenesis and for the elongation of the flagellar filament by facilitating polymerization of the flagellin monomers at the tip of growing filament. Forms a capping structure, which prevents flagellin subunits (transported through the central channel of the flagellum) from leaking out without polymerization at the distal end.</text>
</comment>
<dbReference type="GO" id="GO:0005576">
    <property type="term" value="C:extracellular region"/>
    <property type="evidence" value="ECO:0007669"/>
    <property type="project" value="UniProtKB-SubCell"/>
</dbReference>
<proteinExistence type="inferred from homology"/>
<keyword evidence="9" id="KW-1185">Reference proteome</keyword>
<dbReference type="PANTHER" id="PTHR30288">
    <property type="entry name" value="FLAGELLAR CAP/ASSEMBLY PROTEIN FLID"/>
    <property type="match status" value="1"/>
</dbReference>
<evidence type="ECO:0000313" key="9">
    <source>
        <dbReference type="Proteomes" id="UP000247416"/>
    </source>
</evidence>
<dbReference type="InterPro" id="IPR040026">
    <property type="entry name" value="FliD"/>
</dbReference>
<dbReference type="GO" id="GO:0009421">
    <property type="term" value="C:bacterial-type flagellum filament cap"/>
    <property type="evidence" value="ECO:0007669"/>
    <property type="project" value="InterPro"/>
</dbReference>
<keyword evidence="8" id="KW-0966">Cell projection</keyword>
<keyword evidence="3" id="KW-0175">Coiled coil</keyword>
<evidence type="ECO:0000259" key="7">
    <source>
        <dbReference type="Pfam" id="PF07195"/>
    </source>
</evidence>
<evidence type="ECO:0000256" key="1">
    <source>
        <dbReference type="ARBA" id="ARBA00009764"/>
    </source>
</evidence>
<keyword evidence="5" id="KW-0964">Secreted</keyword>
<sequence length="546" mass="59104">MTAMRIGGLASGMDIDTLVEKLMVAERAPLDKLEQKKQTYEWQRDAYRDVNTKLQTFDTYIADNLILKSLNTKTATSSNSDLVSVTATSAASGTLSIEGVSQLATAARKVGQSVTNNSGISASGTTKISDLNGSTFTGTTEQSILIKAITKSGTMATEATEIKFKATDTIDDVLKKINSSGAGVTAFFENGKLSLTATNTGALKDGSAEIQLVSSQTKDGNTVTATGNELFGILGVTGSDSSNPNNLVDGGQNAILRINGIDIERSSNTFTLNGYSITLKDTFNSNVTNPTEATVGKAVTLNSTTNVDEIITKIKDFVNTYNGLITDLKKLTSETKNRDYAPLTSLQRKEMEEKEIELWEKQAKSGLLKGDSVIQNGLSSMRSLIYQSNPAITNTKFNTLYNVGITTSKDYLSGGTLEIDEDKLRAALQEDSDSVTKLFSFSDGKEKDTVIVNGVTKEVDTRGFLQKLRGEMTKVKVNIEAKAGRASMNESQYTLGKFLRDVNSSIDTWETKLTSIESRYWKQFTAMETMINKANSQSTSLSSYFA</sequence>
<protein>
    <recommendedName>
        <fullName evidence="5">Flagellar hook-associated protein 2</fullName>
        <shortName evidence="5">HAP2</shortName>
    </recommendedName>
    <alternativeName>
        <fullName evidence="5">Flagellar cap protein</fullName>
    </alternativeName>
</protein>
<evidence type="ECO:0000256" key="2">
    <source>
        <dbReference type="ARBA" id="ARBA00011255"/>
    </source>
</evidence>
<keyword evidence="8" id="KW-0282">Flagellum</keyword>
<dbReference type="GO" id="GO:0071973">
    <property type="term" value="P:bacterial-type flagellum-dependent cell motility"/>
    <property type="evidence" value="ECO:0007669"/>
    <property type="project" value="TreeGrafter"/>
</dbReference>
<dbReference type="GO" id="GO:0009424">
    <property type="term" value="C:bacterial-type flagellum hook"/>
    <property type="evidence" value="ECO:0007669"/>
    <property type="project" value="UniProtKB-UniRule"/>
</dbReference>
<evidence type="ECO:0000256" key="5">
    <source>
        <dbReference type="RuleBase" id="RU362066"/>
    </source>
</evidence>
<gene>
    <name evidence="8" type="ORF">BJ095_104137</name>
</gene>
<dbReference type="EMBL" id="QJTJ01000004">
    <property type="protein sequence ID" value="PYF07629.1"/>
    <property type="molecule type" value="Genomic_DNA"/>
</dbReference>
<comment type="caution">
    <text evidence="8">The sequence shown here is derived from an EMBL/GenBank/DDBJ whole genome shotgun (WGS) entry which is preliminary data.</text>
</comment>
<evidence type="ECO:0000256" key="3">
    <source>
        <dbReference type="ARBA" id="ARBA00023054"/>
    </source>
</evidence>
<name>A0A318U6Q4_9BACL</name>
<feature type="domain" description="Flagellar hook-associated protein 2 C-terminal" evidence="7">
    <location>
        <begin position="251"/>
        <end position="536"/>
    </location>
</feature>
<dbReference type="RefSeq" id="WP_107932660.1">
    <property type="nucleotide sequence ID" value="NZ_PYWJ01000003.1"/>
</dbReference>
<comment type="subunit">
    <text evidence="2 5">Homopentamer.</text>
</comment>
<dbReference type="InterPro" id="IPR010809">
    <property type="entry name" value="FliD_C"/>
</dbReference>
<keyword evidence="8" id="KW-0969">Cilium</keyword>
<keyword evidence="4 5" id="KW-0975">Bacterial flagellum</keyword>